<keyword evidence="7" id="KW-0067">ATP-binding</keyword>
<dbReference type="RefSeq" id="WP_377042487.1">
    <property type="nucleotide sequence ID" value="NZ_JBHLUN010000001.1"/>
</dbReference>
<dbReference type="PANTHER" id="PTHR43065">
    <property type="entry name" value="SENSOR HISTIDINE KINASE"/>
    <property type="match status" value="1"/>
</dbReference>
<keyword evidence="11" id="KW-1133">Transmembrane helix</keyword>
<evidence type="ECO:0000256" key="8">
    <source>
        <dbReference type="ARBA" id="ARBA00023012"/>
    </source>
</evidence>
<organism evidence="13 14">
    <name type="scientific">Roseomonas elaeocarpi</name>
    <dbReference type="NCBI Taxonomy" id="907779"/>
    <lineage>
        <taxon>Bacteria</taxon>
        <taxon>Pseudomonadati</taxon>
        <taxon>Pseudomonadota</taxon>
        <taxon>Alphaproteobacteria</taxon>
        <taxon>Acetobacterales</taxon>
        <taxon>Roseomonadaceae</taxon>
        <taxon>Roseomonas</taxon>
    </lineage>
</organism>
<dbReference type="EC" id="2.7.13.3" evidence="2"/>
<reference evidence="13 14" key="1">
    <citation type="submission" date="2024-09" db="EMBL/GenBank/DDBJ databases">
        <authorList>
            <person name="Sun Q."/>
            <person name="Mori K."/>
        </authorList>
    </citation>
    <scope>NUCLEOTIDE SEQUENCE [LARGE SCALE GENOMIC DNA]</scope>
    <source>
        <strain evidence="13 14">TBRC 5777</strain>
    </source>
</reference>
<feature type="coiled-coil region" evidence="9">
    <location>
        <begin position="301"/>
        <end position="328"/>
    </location>
</feature>
<dbReference type="InterPro" id="IPR004358">
    <property type="entry name" value="Sig_transdc_His_kin-like_C"/>
</dbReference>
<comment type="caution">
    <text evidence="13">The sequence shown here is derived from an EMBL/GenBank/DDBJ whole genome shotgun (WGS) entry which is preliminary data.</text>
</comment>
<dbReference type="Pfam" id="PF02518">
    <property type="entry name" value="HATPase_c"/>
    <property type="match status" value="1"/>
</dbReference>
<comment type="catalytic activity">
    <reaction evidence="1">
        <text>ATP + protein L-histidine = ADP + protein N-phospho-L-histidine.</text>
        <dbReference type="EC" id="2.7.13.3"/>
    </reaction>
</comment>
<name>A0ABV6JM71_9PROT</name>
<feature type="region of interest" description="Disordered" evidence="10">
    <location>
        <begin position="127"/>
        <end position="179"/>
    </location>
</feature>
<keyword evidence="3" id="KW-0597">Phosphoprotein</keyword>
<evidence type="ECO:0000256" key="5">
    <source>
        <dbReference type="ARBA" id="ARBA00022741"/>
    </source>
</evidence>
<dbReference type="SMART" id="SM00387">
    <property type="entry name" value="HATPase_c"/>
    <property type="match status" value="1"/>
</dbReference>
<dbReference type="InterPro" id="IPR005467">
    <property type="entry name" value="His_kinase_dom"/>
</dbReference>
<dbReference type="InterPro" id="IPR003594">
    <property type="entry name" value="HATPase_dom"/>
</dbReference>
<dbReference type="EMBL" id="JBHLUN010000001">
    <property type="protein sequence ID" value="MFC0406803.1"/>
    <property type="molecule type" value="Genomic_DNA"/>
</dbReference>
<feature type="domain" description="Histidine kinase" evidence="12">
    <location>
        <begin position="337"/>
        <end position="545"/>
    </location>
</feature>
<accession>A0ABV6JM71</accession>
<evidence type="ECO:0000256" key="3">
    <source>
        <dbReference type="ARBA" id="ARBA00022553"/>
    </source>
</evidence>
<evidence type="ECO:0000256" key="7">
    <source>
        <dbReference type="ARBA" id="ARBA00022840"/>
    </source>
</evidence>
<dbReference type="CDD" id="cd00082">
    <property type="entry name" value="HisKA"/>
    <property type="match status" value="1"/>
</dbReference>
<evidence type="ECO:0000256" key="6">
    <source>
        <dbReference type="ARBA" id="ARBA00022777"/>
    </source>
</evidence>
<keyword evidence="4" id="KW-0808">Transferase</keyword>
<feature type="compositionally biased region" description="Gly residues" evidence="10">
    <location>
        <begin position="159"/>
        <end position="168"/>
    </location>
</feature>
<dbReference type="InterPro" id="IPR036890">
    <property type="entry name" value="HATPase_C_sf"/>
</dbReference>
<evidence type="ECO:0000313" key="14">
    <source>
        <dbReference type="Proteomes" id="UP001589865"/>
    </source>
</evidence>
<evidence type="ECO:0000256" key="1">
    <source>
        <dbReference type="ARBA" id="ARBA00000085"/>
    </source>
</evidence>
<dbReference type="InterPro" id="IPR003661">
    <property type="entry name" value="HisK_dim/P_dom"/>
</dbReference>
<dbReference type="SUPFAM" id="SSF55874">
    <property type="entry name" value="ATPase domain of HSP90 chaperone/DNA topoisomerase II/histidine kinase"/>
    <property type="match status" value="1"/>
</dbReference>
<dbReference type="Gene3D" id="3.30.565.10">
    <property type="entry name" value="Histidine kinase-like ATPase, C-terminal domain"/>
    <property type="match status" value="1"/>
</dbReference>
<evidence type="ECO:0000256" key="2">
    <source>
        <dbReference type="ARBA" id="ARBA00012438"/>
    </source>
</evidence>
<keyword evidence="11" id="KW-0472">Membrane</keyword>
<dbReference type="GO" id="GO:0016301">
    <property type="term" value="F:kinase activity"/>
    <property type="evidence" value="ECO:0007669"/>
    <property type="project" value="UniProtKB-KW"/>
</dbReference>
<dbReference type="Pfam" id="PF00512">
    <property type="entry name" value="HisKA"/>
    <property type="match status" value="1"/>
</dbReference>
<dbReference type="SUPFAM" id="SSF47384">
    <property type="entry name" value="Homodimeric domain of signal transducing histidine kinase"/>
    <property type="match status" value="1"/>
</dbReference>
<dbReference type="PRINTS" id="PR00344">
    <property type="entry name" value="BCTRLSENSOR"/>
</dbReference>
<protein>
    <recommendedName>
        <fullName evidence="2">histidine kinase</fullName>
        <ecNumber evidence="2">2.7.13.3</ecNumber>
    </recommendedName>
</protein>
<evidence type="ECO:0000256" key="4">
    <source>
        <dbReference type="ARBA" id="ARBA00022679"/>
    </source>
</evidence>
<keyword evidence="14" id="KW-1185">Reference proteome</keyword>
<dbReference type="Proteomes" id="UP001589865">
    <property type="component" value="Unassembled WGS sequence"/>
</dbReference>
<evidence type="ECO:0000259" key="12">
    <source>
        <dbReference type="PROSITE" id="PS50109"/>
    </source>
</evidence>
<dbReference type="PROSITE" id="PS50109">
    <property type="entry name" value="HIS_KIN"/>
    <property type="match status" value="1"/>
</dbReference>
<feature type="transmembrane region" description="Helical" evidence="11">
    <location>
        <begin position="243"/>
        <end position="263"/>
    </location>
</feature>
<sequence length="561" mass="58193">MNALRVRLVVLWLLSLAVSVAAALLLVRASTQSVEAQVARGEAIVARACDLIRDRYGFYSTDWSGPVPPPDDPALQQSLGAVVAVALARQPGVAGGVWQSEAGPLTAIRLPRRRPRAWGERWLRARAEGTPAADPASGVSAGDAAAPGTPAGNTAAGDVPGGPAGGAAGAPPTDGTGTSLTEAWLRSAAGAALREDTTVARSWRADGATRLLAACPLPGPITGLTAWALTDAEGVEADHGLQLGLAALLAVMLLLSVWVFWLLRDWSRRVGRVEAALTAGDDRLALPLPGERDLDRIVGALNRAGARLAEARARSEALRRQVAESERLAALGRVAAGLAHEIRNPLAAMRLKAENALAGDEARRVRALGDVLAQVGRLDTLLRELLAMTQRHEPVPEIVQLDALLASCAEAHAERAAAAGVALRHEGSGTARLDPALLRRAVDSLLDNAVRHTAVGGTVSLLAGWRDGTLAIAVENTVAPGAPGVDPSLRDTLFEPFVTGRPEGTGLGLAIARELVAAQRGRLLLDDPGGAGHPTRFLILLPEATTPSPTPSPDTAAWPPS</sequence>
<gene>
    <name evidence="13" type="ORF">ACFFGY_00995</name>
</gene>
<feature type="compositionally biased region" description="Low complexity" evidence="10">
    <location>
        <begin position="169"/>
        <end position="178"/>
    </location>
</feature>
<keyword evidence="5" id="KW-0547">Nucleotide-binding</keyword>
<dbReference type="InterPro" id="IPR036097">
    <property type="entry name" value="HisK_dim/P_sf"/>
</dbReference>
<dbReference type="Gene3D" id="1.10.287.130">
    <property type="match status" value="1"/>
</dbReference>
<evidence type="ECO:0000256" key="11">
    <source>
        <dbReference type="SAM" id="Phobius"/>
    </source>
</evidence>
<keyword evidence="11" id="KW-0812">Transmembrane</keyword>
<evidence type="ECO:0000313" key="13">
    <source>
        <dbReference type="EMBL" id="MFC0406803.1"/>
    </source>
</evidence>
<evidence type="ECO:0000256" key="10">
    <source>
        <dbReference type="SAM" id="MobiDB-lite"/>
    </source>
</evidence>
<keyword evidence="8" id="KW-0902">Two-component regulatory system</keyword>
<proteinExistence type="predicted"/>
<dbReference type="PANTHER" id="PTHR43065:SF10">
    <property type="entry name" value="PEROXIDE STRESS-ACTIVATED HISTIDINE KINASE MAK3"/>
    <property type="match status" value="1"/>
</dbReference>
<keyword evidence="9" id="KW-0175">Coiled coil</keyword>
<keyword evidence="6 13" id="KW-0418">Kinase</keyword>
<evidence type="ECO:0000256" key="9">
    <source>
        <dbReference type="SAM" id="Coils"/>
    </source>
</evidence>
<dbReference type="SMART" id="SM00388">
    <property type="entry name" value="HisKA"/>
    <property type="match status" value="1"/>
</dbReference>
<feature type="compositionally biased region" description="Low complexity" evidence="10">
    <location>
        <begin position="141"/>
        <end position="158"/>
    </location>
</feature>
<feature type="region of interest" description="Disordered" evidence="10">
    <location>
        <begin position="542"/>
        <end position="561"/>
    </location>
</feature>